<sequence>MEREPCPWRILEDMGSAFGMGAVGGGIFHSIKGARNSPPGERIRGAVFAVKARSPMLAGQFAIWGCLFSSYDCSLAAVRQKEDPWNSILAGAATGGTLAMRSGPRAALTQAVIGGTLLALIEGLGILLGKMVTPPPQEFTDEHGIDTSEQQLAPPSF</sequence>
<dbReference type="PANTHER" id="PTHR10485:SF0">
    <property type="entry name" value="AT05822P-RELATED"/>
    <property type="match status" value="1"/>
</dbReference>
<evidence type="ECO:0000256" key="7">
    <source>
        <dbReference type="ARBA" id="ARBA00022989"/>
    </source>
</evidence>
<comment type="subcellular location">
    <subcellularLocation>
        <location evidence="1">Mitochondrion inner membrane</location>
        <topology evidence="1">Multi-pass membrane protein</topology>
    </subcellularLocation>
</comment>
<evidence type="ECO:0000256" key="4">
    <source>
        <dbReference type="ARBA" id="ARBA00022692"/>
    </source>
</evidence>
<keyword evidence="9" id="KW-0496">Mitochondrion</keyword>
<dbReference type="GeneID" id="20088646"/>
<keyword evidence="8" id="KW-0811">Translocation</keyword>
<dbReference type="OrthoDB" id="2261329at2759"/>
<comment type="similarity">
    <text evidence="2">Belongs to the Tim17/Tim22/Tim23 family.</text>
</comment>
<evidence type="ECO:0000256" key="10">
    <source>
        <dbReference type="ARBA" id="ARBA00023136"/>
    </source>
</evidence>
<evidence type="ECO:0000256" key="8">
    <source>
        <dbReference type="ARBA" id="ARBA00023010"/>
    </source>
</evidence>
<evidence type="ECO:0000313" key="14">
    <source>
        <dbReference type="Proteomes" id="UP000285060"/>
    </source>
</evidence>
<dbReference type="RefSeq" id="XP_008876544.1">
    <property type="nucleotide sequence ID" value="XM_008878322.1"/>
</dbReference>
<dbReference type="GO" id="GO:0005744">
    <property type="term" value="C:TIM23 mitochondrial import inner membrane translocase complex"/>
    <property type="evidence" value="ECO:0007669"/>
    <property type="project" value="TreeGrafter"/>
</dbReference>
<dbReference type="GO" id="GO:0030150">
    <property type="term" value="P:protein import into mitochondrial matrix"/>
    <property type="evidence" value="ECO:0007669"/>
    <property type="project" value="TreeGrafter"/>
</dbReference>
<evidence type="ECO:0000256" key="9">
    <source>
        <dbReference type="ARBA" id="ARBA00023128"/>
    </source>
</evidence>
<gene>
    <name evidence="13" type="ORF">DYB32_005854</name>
    <name evidence="12" type="ORF">H310_11596</name>
</gene>
<protein>
    <recommendedName>
        <fullName evidence="15">Mitochondrial import inner membrane translocase subunit TIM17</fullName>
    </recommendedName>
</protein>
<keyword evidence="7" id="KW-1133">Transmembrane helix</keyword>
<evidence type="ECO:0000256" key="5">
    <source>
        <dbReference type="ARBA" id="ARBA00022792"/>
    </source>
</evidence>
<dbReference type="EMBL" id="KI913983">
    <property type="protein sequence ID" value="ETV94953.1"/>
    <property type="molecule type" value="Genomic_DNA"/>
</dbReference>
<dbReference type="eggNOG" id="KOG1652">
    <property type="taxonomic scope" value="Eukaryota"/>
</dbReference>
<dbReference type="PANTHER" id="PTHR10485">
    <property type="entry name" value="MITOCHONDRIAL IMPORT INNER MEMBRANE TRANSLOCASE SUBUNIT TIM-17"/>
    <property type="match status" value="1"/>
</dbReference>
<evidence type="ECO:0000256" key="6">
    <source>
        <dbReference type="ARBA" id="ARBA00022927"/>
    </source>
</evidence>
<dbReference type="Proteomes" id="UP000285060">
    <property type="component" value="Unassembled WGS sequence"/>
</dbReference>
<proteinExistence type="inferred from homology"/>
<organism evidence="12">
    <name type="scientific">Aphanomyces invadans</name>
    <dbReference type="NCBI Taxonomy" id="157072"/>
    <lineage>
        <taxon>Eukaryota</taxon>
        <taxon>Sar</taxon>
        <taxon>Stramenopiles</taxon>
        <taxon>Oomycota</taxon>
        <taxon>Saprolegniomycetes</taxon>
        <taxon>Saprolegniales</taxon>
        <taxon>Verrucalvaceae</taxon>
        <taxon>Aphanomyces</taxon>
    </lineage>
</organism>
<evidence type="ECO:0000256" key="3">
    <source>
        <dbReference type="ARBA" id="ARBA00022448"/>
    </source>
</evidence>
<reference evidence="13 14" key="2">
    <citation type="submission" date="2018-08" db="EMBL/GenBank/DDBJ databases">
        <title>Aphanomyces genome sequencing and annotation.</title>
        <authorList>
            <person name="Minardi D."/>
            <person name="Oidtmann B."/>
            <person name="Van Der Giezen M."/>
            <person name="Studholme D.J."/>
        </authorList>
    </citation>
    <scope>NUCLEOTIDE SEQUENCE [LARGE SCALE GENOMIC DNA]</scope>
    <source>
        <strain evidence="13 14">NJM0002</strain>
    </source>
</reference>
<accession>A0A024TLR0</accession>
<dbReference type="GO" id="GO:0008320">
    <property type="term" value="F:protein transmembrane transporter activity"/>
    <property type="evidence" value="ECO:0007669"/>
    <property type="project" value="TreeGrafter"/>
</dbReference>
<evidence type="ECO:0000313" key="12">
    <source>
        <dbReference type="EMBL" id="ETV94953.1"/>
    </source>
</evidence>
<dbReference type="EMBL" id="QUSY01000559">
    <property type="protein sequence ID" value="RHY28587.1"/>
    <property type="molecule type" value="Genomic_DNA"/>
</dbReference>
<reference evidence="12" key="1">
    <citation type="submission" date="2013-12" db="EMBL/GenBank/DDBJ databases">
        <title>The Genome Sequence of Aphanomyces invadans NJM9701.</title>
        <authorList>
            <consortium name="The Broad Institute Genomics Platform"/>
            <person name="Russ C."/>
            <person name="Tyler B."/>
            <person name="van West P."/>
            <person name="Dieguez-Uribeondo J."/>
            <person name="Young S.K."/>
            <person name="Zeng Q."/>
            <person name="Gargeya S."/>
            <person name="Fitzgerald M."/>
            <person name="Abouelleil A."/>
            <person name="Alvarado L."/>
            <person name="Chapman S.B."/>
            <person name="Gainer-Dewar J."/>
            <person name="Goldberg J."/>
            <person name="Griggs A."/>
            <person name="Gujja S."/>
            <person name="Hansen M."/>
            <person name="Howarth C."/>
            <person name="Imamovic A."/>
            <person name="Ireland A."/>
            <person name="Larimer J."/>
            <person name="McCowan C."/>
            <person name="Murphy C."/>
            <person name="Pearson M."/>
            <person name="Poon T.W."/>
            <person name="Priest M."/>
            <person name="Roberts A."/>
            <person name="Saif S."/>
            <person name="Shea T."/>
            <person name="Sykes S."/>
            <person name="Wortman J."/>
            <person name="Nusbaum C."/>
            <person name="Birren B."/>
        </authorList>
    </citation>
    <scope>NUCLEOTIDE SEQUENCE [LARGE SCALE GENOMIC DNA]</scope>
    <source>
        <strain evidence="12">NJM9701</strain>
    </source>
</reference>
<dbReference type="STRING" id="157072.A0A024TLR0"/>
<keyword evidence="3" id="KW-0813">Transport</keyword>
<keyword evidence="6" id="KW-0653">Protein transport</keyword>
<name>A0A024TLR0_9STRA</name>
<feature type="region of interest" description="Disordered" evidence="11">
    <location>
        <begin position="137"/>
        <end position="157"/>
    </location>
</feature>
<dbReference type="AlphaFoldDB" id="A0A024TLR0"/>
<dbReference type="Pfam" id="PF02466">
    <property type="entry name" value="Tim17"/>
    <property type="match status" value="1"/>
</dbReference>
<dbReference type="VEuPathDB" id="FungiDB:H310_11596"/>
<keyword evidence="4" id="KW-0812">Transmembrane</keyword>
<evidence type="ECO:0000313" key="13">
    <source>
        <dbReference type="EMBL" id="RHY28587.1"/>
    </source>
</evidence>
<evidence type="ECO:0000256" key="1">
    <source>
        <dbReference type="ARBA" id="ARBA00004448"/>
    </source>
</evidence>
<evidence type="ECO:0000256" key="2">
    <source>
        <dbReference type="ARBA" id="ARBA00008444"/>
    </source>
</evidence>
<evidence type="ECO:0008006" key="15">
    <source>
        <dbReference type="Google" id="ProtNLM"/>
    </source>
</evidence>
<evidence type="ECO:0000256" key="11">
    <source>
        <dbReference type="SAM" id="MobiDB-lite"/>
    </source>
</evidence>
<keyword evidence="5" id="KW-0999">Mitochondrion inner membrane</keyword>
<feature type="compositionally biased region" description="Polar residues" evidence="11">
    <location>
        <begin position="147"/>
        <end position="157"/>
    </location>
</feature>
<keyword evidence="14" id="KW-1185">Reference proteome</keyword>
<keyword evidence="10" id="KW-0472">Membrane</keyword>